<protein>
    <submittedName>
        <fullName evidence="11">Cation transporter</fullName>
    </submittedName>
</protein>
<keyword evidence="6" id="KW-0630">Potassium</keyword>
<feature type="transmembrane region" description="Helical" evidence="10">
    <location>
        <begin position="511"/>
        <end position="528"/>
    </location>
</feature>
<evidence type="ECO:0000256" key="2">
    <source>
        <dbReference type="ARBA" id="ARBA00009137"/>
    </source>
</evidence>
<dbReference type="OrthoDB" id="9999863at2759"/>
<evidence type="ECO:0000313" key="11">
    <source>
        <dbReference type="EMBL" id="OAQ66352.1"/>
    </source>
</evidence>
<feature type="transmembrane region" description="Helical" evidence="10">
    <location>
        <begin position="457"/>
        <end position="474"/>
    </location>
</feature>
<evidence type="ECO:0000256" key="1">
    <source>
        <dbReference type="ARBA" id="ARBA00004141"/>
    </source>
</evidence>
<dbReference type="GO" id="GO:0140107">
    <property type="term" value="F:high-affinity potassium ion transmembrane transporter activity"/>
    <property type="evidence" value="ECO:0007669"/>
    <property type="project" value="TreeGrafter"/>
</dbReference>
<dbReference type="KEGG" id="pchm:VFPPC_07921"/>
<dbReference type="InterPro" id="IPR004773">
    <property type="entry name" value="K/Na_transp_Trk1/HKT1"/>
</dbReference>
<dbReference type="PIRSF" id="PIRSF002450">
    <property type="entry name" value="K+_transpter_TRK"/>
    <property type="match status" value="1"/>
</dbReference>
<keyword evidence="9 10" id="KW-0472">Membrane</keyword>
<keyword evidence="4" id="KW-0633">Potassium transport</keyword>
<feature type="transmembrane region" description="Helical" evidence="10">
    <location>
        <begin position="12"/>
        <end position="29"/>
    </location>
</feature>
<evidence type="ECO:0000313" key="12">
    <source>
        <dbReference type="Proteomes" id="UP000078397"/>
    </source>
</evidence>
<dbReference type="GO" id="GO:0030007">
    <property type="term" value="P:intracellular potassium ion homeostasis"/>
    <property type="evidence" value="ECO:0007669"/>
    <property type="project" value="InterPro"/>
</dbReference>
<dbReference type="GO" id="GO:0005886">
    <property type="term" value="C:plasma membrane"/>
    <property type="evidence" value="ECO:0007669"/>
    <property type="project" value="InterPro"/>
</dbReference>
<reference evidence="11 12" key="1">
    <citation type="journal article" date="2016" name="PLoS Pathog.">
        <title>Biosynthesis of antibiotic leucinostatins in bio-control fungus Purpureocillium lilacinum and their inhibition on phytophthora revealed by genome mining.</title>
        <authorList>
            <person name="Wang G."/>
            <person name="Liu Z."/>
            <person name="Lin R."/>
            <person name="Li E."/>
            <person name="Mao Z."/>
            <person name="Ling J."/>
            <person name="Yang Y."/>
            <person name="Yin W.B."/>
            <person name="Xie B."/>
        </authorList>
    </citation>
    <scope>NUCLEOTIDE SEQUENCE [LARGE SCALE GENOMIC DNA]</scope>
    <source>
        <strain evidence="11">170</strain>
    </source>
</reference>
<evidence type="ECO:0000256" key="6">
    <source>
        <dbReference type="ARBA" id="ARBA00022958"/>
    </source>
</evidence>
<dbReference type="STRING" id="1380566.A0A179FL93"/>
<evidence type="ECO:0000256" key="9">
    <source>
        <dbReference type="ARBA" id="ARBA00023136"/>
    </source>
</evidence>
<feature type="transmembrane region" description="Helical" evidence="10">
    <location>
        <begin position="65"/>
        <end position="88"/>
    </location>
</feature>
<sequence length="621" mass="70039">MWYATLNFITLHYAYIFFIGILSIPFLYAEGNMSAIDAYFMGSSASTESGLNVVDLNEIRLYQQLYLYFASFLTQMGFMNILVVMIRLRWFKKHLNRFGPDILQARRRRNANSSEELTDFEQGEPKTYFLATDTKVHSIDGEADIKFCNQPSGVVGDSITEKFEGLYGKETRPCSLFREKRLHPSTQHISCNPSVDDITHPKDATLFIPGFQEHEHGLPVVELTSSGSESKEEIVDNLTKKDRNELGGLEYRSIKLLLKVVIGYYFGVYLFGAIGLVGWIRHADPKYTAHSDGFAQDKIWWAFYTSQSVFDNLGFTLTPDSLVFFQDSQWVMFWLTLLTVAGNTLYPVFLRSILWIMSKIVPRGSSTRESLEYLLNHPRRCNTLLFPSGTTWALFAIIIALNILGTVVLLVLDMHNPEFTRLSMGQRTAAALFQSAAARHTGAASFMLSNLSPGSQFTLLVMMYISAFPIAISIRASNTYEEKSLGQYSQDPVYREDRGVSYLLRHMQEQLGFDLWYVFLALFCLSVSEADKIADLNKPAFSFFAIFFEVVSGYGGVGLSLGYPGINSALSTKFSTVGKVVMCATMLRGRHRGLPYALDRAIMLPDEQFAEDSTVHESTGE</sequence>
<keyword evidence="12" id="KW-1185">Reference proteome</keyword>
<keyword evidence="5 10" id="KW-0812">Transmembrane</keyword>
<dbReference type="NCBIfam" id="TIGR00934">
    <property type="entry name" value="2a38euk"/>
    <property type="match status" value="1"/>
</dbReference>
<comment type="similarity">
    <text evidence="2">Belongs to the TrkH potassium transport family.</text>
</comment>
<evidence type="ECO:0000256" key="5">
    <source>
        <dbReference type="ARBA" id="ARBA00022692"/>
    </source>
</evidence>
<accession>A0A179FL93</accession>
<name>A0A179FL93_METCM</name>
<evidence type="ECO:0000256" key="10">
    <source>
        <dbReference type="SAM" id="Phobius"/>
    </source>
</evidence>
<dbReference type="InterPro" id="IPR003445">
    <property type="entry name" value="Cat_transpt"/>
</dbReference>
<dbReference type="RefSeq" id="XP_018143439.1">
    <property type="nucleotide sequence ID" value="XM_018286708.1"/>
</dbReference>
<organism evidence="11 12">
    <name type="scientific">Pochonia chlamydosporia 170</name>
    <dbReference type="NCBI Taxonomy" id="1380566"/>
    <lineage>
        <taxon>Eukaryota</taxon>
        <taxon>Fungi</taxon>
        <taxon>Dikarya</taxon>
        <taxon>Ascomycota</taxon>
        <taxon>Pezizomycotina</taxon>
        <taxon>Sordariomycetes</taxon>
        <taxon>Hypocreomycetidae</taxon>
        <taxon>Hypocreales</taxon>
        <taxon>Clavicipitaceae</taxon>
        <taxon>Pochonia</taxon>
    </lineage>
</organism>
<feature type="transmembrane region" description="Helical" evidence="10">
    <location>
        <begin position="256"/>
        <end position="280"/>
    </location>
</feature>
<evidence type="ECO:0000256" key="8">
    <source>
        <dbReference type="ARBA" id="ARBA00023065"/>
    </source>
</evidence>
<gene>
    <name evidence="11" type="ORF">VFPPC_07921</name>
</gene>
<evidence type="ECO:0000256" key="3">
    <source>
        <dbReference type="ARBA" id="ARBA00022448"/>
    </source>
</evidence>
<evidence type="ECO:0000256" key="4">
    <source>
        <dbReference type="ARBA" id="ARBA00022538"/>
    </source>
</evidence>
<dbReference type="InterPro" id="IPR051143">
    <property type="entry name" value="TrkH_K-transport"/>
</dbReference>
<keyword evidence="8" id="KW-0406">Ion transport</keyword>
<feature type="transmembrane region" description="Helical" evidence="10">
    <location>
        <begin position="331"/>
        <end position="350"/>
    </location>
</feature>
<dbReference type="GeneID" id="28850702"/>
<dbReference type="AlphaFoldDB" id="A0A179FL93"/>
<evidence type="ECO:0000256" key="7">
    <source>
        <dbReference type="ARBA" id="ARBA00022989"/>
    </source>
</evidence>
<dbReference type="Pfam" id="PF02386">
    <property type="entry name" value="TrkH"/>
    <property type="match status" value="1"/>
</dbReference>
<feature type="transmembrane region" description="Helical" evidence="10">
    <location>
        <begin position="392"/>
        <end position="412"/>
    </location>
</feature>
<dbReference type="InterPro" id="IPR015958">
    <property type="entry name" value="Trk1_fungi"/>
</dbReference>
<dbReference type="GO" id="GO:1990573">
    <property type="term" value="P:potassium ion import across plasma membrane"/>
    <property type="evidence" value="ECO:0007669"/>
    <property type="project" value="TreeGrafter"/>
</dbReference>
<comment type="subcellular location">
    <subcellularLocation>
        <location evidence="1">Membrane</location>
        <topology evidence="1">Multi-pass membrane protein</topology>
    </subcellularLocation>
</comment>
<keyword evidence="7 10" id="KW-1133">Transmembrane helix</keyword>
<dbReference type="EMBL" id="LSBJ02000004">
    <property type="protein sequence ID" value="OAQ66352.1"/>
    <property type="molecule type" value="Genomic_DNA"/>
</dbReference>
<comment type="caution">
    <text evidence="11">The sequence shown here is derived from an EMBL/GenBank/DDBJ whole genome shotgun (WGS) entry which is preliminary data.</text>
</comment>
<dbReference type="PANTHER" id="PTHR31064:SF5">
    <property type="entry name" value="POTASSIUM ION TRANSPORTER (EUROFUNG)"/>
    <property type="match status" value="1"/>
</dbReference>
<keyword evidence="3" id="KW-0813">Transport</keyword>
<dbReference type="PANTHER" id="PTHR31064">
    <property type="entry name" value="POTASSIUM TRANSPORT PROTEIN DDB_G0292412-RELATED"/>
    <property type="match status" value="1"/>
</dbReference>
<feature type="transmembrane region" description="Helical" evidence="10">
    <location>
        <begin position="540"/>
        <end position="563"/>
    </location>
</feature>
<dbReference type="Proteomes" id="UP000078397">
    <property type="component" value="Unassembled WGS sequence"/>
</dbReference>
<proteinExistence type="inferred from homology"/>